<dbReference type="Gene3D" id="3.80.10.10">
    <property type="entry name" value="Ribonuclease Inhibitor"/>
    <property type="match status" value="7"/>
</dbReference>
<feature type="region of interest" description="Disordered" evidence="4">
    <location>
        <begin position="1462"/>
        <end position="1489"/>
    </location>
</feature>
<sequence length="1489" mass="169397">MKMVSVDNQNSEEILKELCACNGVNYEKIAQEGPATTTLEMFFSGYPKMVGLSYFPNLTSLTLVGQNIESITGLGSCPLLQKLWITECQLTKIEGLDTCLNLKRLFLYDNSITVIESLEKLTQLEVLWLNNNQIEVIEGLETLQNLKELNLAGNLIRSVGHCLDPNINLEWLNLSGNNISSFKELTNLARLKNLKDLGLKDPQYTPNPVCLFCNYATHVLYHIPQLQRLDTYNVSQKTIKDLAESTVMKKIMYYNMKVKTIKRHLREELERLKEQKCKLEQLPRNRLNLLHFQLKSLECDLSKNISKSSKSLYLHGDLEKSDLLAKGQSNRAESSMEETMSLKIRALKERIQFWTSEMDDIGVFREKEVANTKESFDLLVQFLQTELETVGNVRFEEGTPSDSWFKSCYDLILSRFCAFNFKPFGISGVKINRIVRVHNRILRSKFEDRVQDYLEGEDSTANENYRKMLEYLFYTFDASFGKKDLLHILEDGFNFTKTSKLPEQEQDNSIPLSNSLGFCETFTSEQATTTETNSDPEHFKHGKLIIVKVFLGRSVQAKDDLEINSENYPNTNSVFRPLELKRSHVYSSDNEACPSEEHGSCDCSLRRCEWFVFDPELILPEYIVEFEYIPLAEASGSSTFSSDSESVLAEIKLDEDVISMEPVVKPRPKIISLDESTILEIAKASSYSQITVLNLHGNSLSKLKDISKLHGLRKLIISFNEFSSLEDVSCLLNLEYLDASHNNVTTLEGVKGLSKLKHLDVSFNQLTRIREDMNILRKQTPHLLSLHIAHNPWQKPVLMRMVPIGRLKSLTHLDGVLITEEEVSQSSKFFPEGRITQSSLLLNARTDHVKPRCLSLLPSAQILSQISKNCLDPYAECNNSWYLRITSINFDGQKLSKITNLEKLENLRWASFSNNYLTKIEGLENCVKLEELCLDGNCITKLEGLSKLVKLRRLSINDNQLASFDKIVMDNLPHLHFLSAENNKINSLAGLQKNHTLIELCLSNNQISSNQEIYHLKGLSNLVILDLCCNPISKKNDNYRLFVIFHLSSLKALDGSAVDQLESENAKDVFGGRLSSDMIVEKFGHQNFSELQELNWKSSSIRSVDLVPADQFKGIHTVNLENNNLTSFSGLIFLPHIKYLYLNYNHIESILPKQKSQNHLTNRQILHQKVNSSGYGQQGKANRDILFSETLTPIMPSLEVLHLGYNGISNLPQLQLSRLRNLKSLFLQGNEISQVEGLEGLQFLQELVLDHNRIKLITETSFAKQSSLVSLQLEENRLRDISNLLHLMKLKKLFIGFNKIQEISEVEKLEVIPTLLELSVSGNPISRKMFHRQLIVLRLQHLQILDGVAVTNEERTRAEMYLLEQQALSSPNPVLETVHPVSTFIITKPPPLRITNVCLPGGLHHFASPDLHLNNGQDDFLPNDSNKYKKSKNNPRSVNAEIAFRQLRAPTNISTSYLAQAGPNRAAQGSSLEHEGRSYGNGNLRQHRM</sequence>
<dbReference type="SMART" id="SM00364">
    <property type="entry name" value="LRR_BAC"/>
    <property type="match status" value="7"/>
</dbReference>
<name>A0AAV2ZRN6_PYXAD</name>
<dbReference type="InterPro" id="IPR050836">
    <property type="entry name" value="SDS22/Internalin_LRR"/>
</dbReference>
<dbReference type="InterPro" id="IPR032675">
    <property type="entry name" value="LRR_dom_sf"/>
</dbReference>
<dbReference type="PANTHER" id="PTHR46652">
    <property type="entry name" value="LEUCINE-RICH REPEAT AND IQ DOMAIN-CONTAINING PROTEIN 1-RELATED"/>
    <property type="match status" value="1"/>
</dbReference>
<dbReference type="SMART" id="SM00369">
    <property type="entry name" value="LRR_TYP"/>
    <property type="match status" value="11"/>
</dbReference>
<dbReference type="SUPFAM" id="SSF52058">
    <property type="entry name" value="L domain-like"/>
    <property type="match status" value="1"/>
</dbReference>
<dbReference type="EMBL" id="DYDO01000013">
    <property type="protein sequence ID" value="DBA14385.1"/>
    <property type="molecule type" value="Genomic_DNA"/>
</dbReference>
<dbReference type="Pfam" id="PF13855">
    <property type="entry name" value="LRR_8"/>
    <property type="match status" value="1"/>
</dbReference>
<dbReference type="PROSITE" id="PS51450">
    <property type="entry name" value="LRR"/>
    <property type="match status" value="16"/>
</dbReference>
<dbReference type="Proteomes" id="UP001181693">
    <property type="component" value="Unassembled WGS sequence"/>
</dbReference>
<dbReference type="SMART" id="SM00365">
    <property type="entry name" value="LRR_SD22"/>
    <property type="match status" value="19"/>
</dbReference>
<dbReference type="SUPFAM" id="SSF52075">
    <property type="entry name" value="Outer arm dynein light chain 1"/>
    <property type="match status" value="2"/>
</dbReference>
<dbReference type="InterPro" id="IPR001611">
    <property type="entry name" value="Leu-rich_rpt"/>
</dbReference>
<dbReference type="Gene3D" id="3.90.228.10">
    <property type="match status" value="1"/>
</dbReference>
<evidence type="ECO:0000256" key="4">
    <source>
        <dbReference type="SAM" id="MobiDB-lite"/>
    </source>
</evidence>
<evidence type="ECO:0000256" key="2">
    <source>
        <dbReference type="ARBA" id="ARBA00022737"/>
    </source>
</evidence>
<keyword evidence="2" id="KW-0677">Repeat</keyword>
<dbReference type="Pfam" id="PF12799">
    <property type="entry name" value="LRR_4"/>
    <property type="match status" value="2"/>
</dbReference>
<accession>A0AAV2ZRN6</accession>
<feature type="compositionally biased region" description="Polar residues" evidence="4">
    <location>
        <begin position="1480"/>
        <end position="1489"/>
    </location>
</feature>
<proteinExistence type="predicted"/>
<evidence type="ECO:0000313" key="5">
    <source>
        <dbReference type="EMBL" id="DBA14385.1"/>
    </source>
</evidence>
<reference evidence="5" key="1">
    <citation type="thesis" date="2020" institute="ProQuest LLC" country="789 East Eisenhower Parkway, Ann Arbor, MI, USA">
        <title>Comparative Genomics and Chromosome Evolution.</title>
        <authorList>
            <person name="Mudd A.B."/>
        </authorList>
    </citation>
    <scope>NUCLEOTIDE SEQUENCE</scope>
    <source>
        <strain evidence="5">1538</strain>
        <tissue evidence="5">Blood</tissue>
    </source>
</reference>
<dbReference type="PANTHER" id="PTHR46652:SF3">
    <property type="entry name" value="LEUCINE-RICH REPEAT-CONTAINING PROTEIN 9"/>
    <property type="match status" value="1"/>
</dbReference>
<keyword evidence="3" id="KW-0175">Coiled coil</keyword>
<dbReference type="InterPro" id="IPR025875">
    <property type="entry name" value="Leu-rich_rpt_4"/>
</dbReference>
<comment type="caution">
    <text evidence="5">The sequence shown here is derived from an EMBL/GenBank/DDBJ whole genome shotgun (WGS) entry which is preliminary data.</text>
</comment>
<dbReference type="InterPro" id="IPR003591">
    <property type="entry name" value="Leu-rich_rpt_typical-subtyp"/>
</dbReference>
<protein>
    <recommendedName>
        <fullName evidence="7">Leucine-rich repeat-containing protein 9</fullName>
    </recommendedName>
</protein>
<feature type="coiled-coil region" evidence="3">
    <location>
        <begin position="255"/>
        <end position="285"/>
    </location>
</feature>
<evidence type="ECO:0000313" key="6">
    <source>
        <dbReference type="Proteomes" id="UP001181693"/>
    </source>
</evidence>
<organism evidence="5 6">
    <name type="scientific">Pyxicephalus adspersus</name>
    <name type="common">African bullfrog</name>
    <dbReference type="NCBI Taxonomy" id="30357"/>
    <lineage>
        <taxon>Eukaryota</taxon>
        <taxon>Metazoa</taxon>
        <taxon>Chordata</taxon>
        <taxon>Craniata</taxon>
        <taxon>Vertebrata</taxon>
        <taxon>Euteleostomi</taxon>
        <taxon>Amphibia</taxon>
        <taxon>Batrachia</taxon>
        <taxon>Anura</taxon>
        <taxon>Neobatrachia</taxon>
        <taxon>Ranoidea</taxon>
        <taxon>Pyxicephalidae</taxon>
        <taxon>Pyxicephalinae</taxon>
        <taxon>Pyxicephalus</taxon>
    </lineage>
</organism>
<feature type="region of interest" description="Disordered" evidence="4">
    <location>
        <begin position="1417"/>
        <end position="1437"/>
    </location>
</feature>
<gene>
    <name evidence="5" type="ORF">GDO54_005366</name>
</gene>
<keyword evidence="6" id="KW-1185">Reference proteome</keyword>
<evidence type="ECO:0008006" key="7">
    <source>
        <dbReference type="Google" id="ProtNLM"/>
    </source>
</evidence>
<evidence type="ECO:0000256" key="1">
    <source>
        <dbReference type="ARBA" id="ARBA00022614"/>
    </source>
</evidence>
<evidence type="ECO:0000256" key="3">
    <source>
        <dbReference type="SAM" id="Coils"/>
    </source>
</evidence>
<keyword evidence="1" id="KW-0433">Leucine-rich repeat</keyword>
<dbReference type="Pfam" id="PF14580">
    <property type="entry name" value="LRR_9"/>
    <property type="match status" value="3"/>
</dbReference>